<accession>A0ACC0GSM1</accession>
<organism evidence="1 2">
    <name type="scientific">Camellia lanceoleosa</name>
    <dbReference type="NCBI Taxonomy" id="1840588"/>
    <lineage>
        <taxon>Eukaryota</taxon>
        <taxon>Viridiplantae</taxon>
        <taxon>Streptophyta</taxon>
        <taxon>Embryophyta</taxon>
        <taxon>Tracheophyta</taxon>
        <taxon>Spermatophyta</taxon>
        <taxon>Magnoliopsida</taxon>
        <taxon>eudicotyledons</taxon>
        <taxon>Gunneridae</taxon>
        <taxon>Pentapetalae</taxon>
        <taxon>asterids</taxon>
        <taxon>Ericales</taxon>
        <taxon>Theaceae</taxon>
        <taxon>Camellia</taxon>
    </lineage>
</organism>
<reference evidence="1 2" key="1">
    <citation type="journal article" date="2022" name="Plant J.">
        <title>Chromosome-level genome of Camellia lanceoleosa provides a valuable resource for understanding genome evolution and self-incompatibility.</title>
        <authorList>
            <person name="Gong W."/>
            <person name="Xiao S."/>
            <person name="Wang L."/>
            <person name="Liao Z."/>
            <person name="Chang Y."/>
            <person name="Mo W."/>
            <person name="Hu G."/>
            <person name="Li W."/>
            <person name="Zhao G."/>
            <person name="Zhu H."/>
            <person name="Hu X."/>
            <person name="Ji K."/>
            <person name="Xiang X."/>
            <person name="Song Q."/>
            <person name="Yuan D."/>
            <person name="Jin S."/>
            <person name="Zhang L."/>
        </authorList>
    </citation>
    <scope>NUCLEOTIDE SEQUENCE [LARGE SCALE GENOMIC DNA]</scope>
    <source>
        <strain evidence="1">SQ_2022a</strain>
    </source>
</reference>
<comment type="caution">
    <text evidence="1">The sequence shown here is derived from an EMBL/GenBank/DDBJ whole genome shotgun (WGS) entry which is preliminary data.</text>
</comment>
<evidence type="ECO:0000313" key="1">
    <source>
        <dbReference type="EMBL" id="KAI8004034.1"/>
    </source>
</evidence>
<sequence length="138" mass="15071">MASPPKATKTPLITRPDHQQHHSSRHMFQDTDMASSSSGFVNITDLRGGKVGFRAKDNGGNVDAIFVKSLDEVSYNIFVIQISKILISAQAEAPTPGPSQVNLTATMSSHGCKVFAETLQTSDAEKMFQITHHRLHHS</sequence>
<name>A0ACC0GSM1_9ERIC</name>
<dbReference type="Proteomes" id="UP001060215">
    <property type="component" value="Chromosome 9"/>
</dbReference>
<protein>
    <submittedName>
        <fullName evidence="1">Fasciclin-like arabinogalactan protein 1</fullName>
    </submittedName>
</protein>
<evidence type="ECO:0000313" key="2">
    <source>
        <dbReference type="Proteomes" id="UP001060215"/>
    </source>
</evidence>
<gene>
    <name evidence="1" type="ORF">LOK49_LG08G01145</name>
</gene>
<proteinExistence type="predicted"/>
<keyword evidence="2" id="KW-1185">Reference proteome</keyword>
<dbReference type="EMBL" id="CM045766">
    <property type="protein sequence ID" value="KAI8004034.1"/>
    <property type="molecule type" value="Genomic_DNA"/>
</dbReference>